<organism evidence="4 5">
    <name type="scientific">Tessaracoccus rhinocerotis</name>
    <dbReference type="NCBI Taxonomy" id="1689449"/>
    <lineage>
        <taxon>Bacteria</taxon>
        <taxon>Bacillati</taxon>
        <taxon>Actinomycetota</taxon>
        <taxon>Actinomycetes</taxon>
        <taxon>Propionibacteriales</taxon>
        <taxon>Propionibacteriaceae</taxon>
        <taxon>Tessaracoccus</taxon>
    </lineage>
</organism>
<keyword evidence="2" id="KW-0812">Transmembrane</keyword>
<feature type="transmembrane region" description="Helical" evidence="2">
    <location>
        <begin position="39"/>
        <end position="64"/>
    </location>
</feature>
<dbReference type="OrthoDB" id="3734500at2"/>
<keyword evidence="2" id="KW-0472">Membrane</keyword>
<dbReference type="RefSeq" id="WP_143937738.1">
    <property type="nucleotide sequence ID" value="NZ_VKKG01000002.1"/>
</dbReference>
<feature type="transmembrane region" description="Helical" evidence="2">
    <location>
        <begin position="120"/>
        <end position="139"/>
    </location>
</feature>
<dbReference type="Gene3D" id="1.20.120.1220">
    <property type="match status" value="1"/>
</dbReference>
<protein>
    <recommendedName>
        <fullName evidence="3">Prepilin type IV endopeptidase peptidase domain-containing protein</fullName>
    </recommendedName>
</protein>
<dbReference type="Pfam" id="PF01478">
    <property type="entry name" value="Peptidase_A24"/>
    <property type="match status" value="1"/>
</dbReference>
<evidence type="ECO:0000256" key="2">
    <source>
        <dbReference type="SAM" id="Phobius"/>
    </source>
</evidence>
<name>A0A553K2C7_9ACTN</name>
<dbReference type="AlphaFoldDB" id="A0A553K2C7"/>
<feature type="transmembrane region" description="Helical" evidence="2">
    <location>
        <begin position="71"/>
        <end position="87"/>
    </location>
</feature>
<dbReference type="GO" id="GO:0005886">
    <property type="term" value="C:plasma membrane"/>
    <property type="evidence" value="ECO:0007669"/>
    <property type="project" value="TreeGrafter"/>
</dbReference>
<dbReference type="PANTHER" id="PTHR30487">
    <property type="entry name" value="TYPE 4 PREPILIN-LIKE PROTEINS LEADER PEPTIDE-PROCESSING ENZYME"/>
    <property type="match status" value="1"/>
</dbReference>
<evidence type="ECO:0000313" key="4">
    <source>
        <dbReference type="EMBL" id="TRY18846.1"/>
    </source>
</evidence>
<comment type="caution">
    <text evidence="4">The sequence shown here is derived from an EMBL/GenBank/DDBJ whole genome shotgun (WGS) entry which is preliminary data.</text>
</comment>
<keyword evidence="5" id="KW-1185">Reference proteome</keyword>
<evidence type="ECO:0000256" key="1">
    <source>
        <dbReference type="ARBA" id="ARBA00005801"/>
    </source>
</evidence>
<dbReference type="EMBL" id="VKKG01000002">
    <property type="protein sequence ID" value="TRY18846.1"/>
    <property type="molecule type" value="Genomic_DNA"/>
</dbReference>
<dbReference type="GO" id="GO:0006465">
    <property type="term" value="P:signal peptide processing"/>
    <property type="evidence" value="ECO:0007669"/>
    <property type="project" value="TreeGrafter"/>
</dbReference>
<gene>
    <name evidence="4" type="ORF">FOJ82_06980</name>
</gene>
<dbReference type="PANTHER" id="PTHR30487:SF0">
    <property type="entry name" value="PREPILIN LEADER PEPTIDASE_N-METHYLTRANSFERASE-RELATED"/>
    <property type="match status" value="1"/>
</dbReference>
<evidence type="ECO:0000259" key="3">
    <source>
        <dbReference type="Pfam" id="PF01478"/>
    </source>
</evidence>
<evidence type="ECO:0000313" key="5">
    <source>
        <dbReference type="Proteomes" id="UP000317638"/>
    </source>
</evidence>
<accession>A0A553K2C7</accession>
<proteinExistence type="inferred from homology"/>
<dbReference type="Proteomes" id="UP000317638">
    <property type="component" value="Unassembled WGS sequence"/>
</dbReference>
<feature type="transmembrane region" description="Helical" evidence="2">
    <location>
        <begin position="168"/>
        <end position="185"/>
    </location>
</feature>
<feature type="domain" description="Prepilin type IV endopeptidase peptidase" evidence="3">
    <location>
        <begin position="82"/>
        <end position="183"/>
    </location>
</feature>
<dbReference type="InterPro" id="IPR000045">
    <property type="entry name" value="Prepilin_IV_endopep_pep"/>
</dbReference>
<dbReference type="GO" id="GO:0004190">
    <property type="term" value="F:aspartic-type endopeptidase activity"/>
    <property type="evidence" value="ECO:0007669"/>
    <property type="project" value="InterPro"/>
</dbReference>
<dbReference type="InterPro" id="IPR050882">
    <property type="entry name" value="Prepilin_peptidase/N-MTase"/>
</dbReference>
<sequence length="218" mass="22566">MIWVLAAAAATASAALHQRFVVPRLPAPHLDEGETAPDYGALAGARDVLGAAVLALLAATLVLPGAGEPRLLLWTAYLGAGAALVWVDLRTTWLPRRLNQLCLAQVLLGLIALGTTDWRAALAGLAGGLAALGLFHMVWRLGTGFGYGDVRLAAIVGVVAGSSGPQHWLTSILAGTSVGALWAVAHTVGNRRRGGPAHFPYGPALWLGPVLATWLSGW</sequence>
<keyword evidence="2" id="KW-1133">Transmembrane helix</keyword>
<comment type="similarity">
    <text evidence="1">Belongs to the peptidase A24 family.</text>
</comment>
<reference evidence="4 5" key="1">
    <citation type="submission" date="2019-07" db="EMBL/GenBank/DDBJ databases">
        <authorList>
            <person name="Zhou L.-Y."/>
        </authorList>
    </citation>
    <scope>NUCLEOTIDE SEQUENCE [LARGE SCALE GENOMIC DNA]</scope>
    <source>
        <strain evidence="4 5">YIM 101269</strain>
    </source>
</reference>